<dbReference type="Gene3D" id="1.10.10.10">
    <property type="entry name" value="Winged helix-like DNA-binding domain superfamily/Winged helix DNA-binding domain"/>
    <property type="match status" value="1"/>
</dbReference>
<organism evidence="1 2">
    <name type="scientific">Crocosphaera watsonii WH 0401</name>
    <dbReference type="NCBI Taxonomy" id="555881"/>
    <lineage>
        <taxon>Bacteria</taxon>
        <taxon>Bacillati</taxon>
        <taxon>Cyanobacteriota</taxon>
        <taxon>Cyanophyceae</taxon>
        <taxon>Oscillatoriophycideae</taxon>
        <taxon>Chroococcales</taxon>
        <taxon>Aphanothecaceae</taxon>
        <taxon>Crocosphaera</taxon>
    </lineage>
</organism>
<dbReference type="RefSeq" id="WP_021836979.1">
    <property type="nucleotide sequence ID" value="NZ_CAQM01000857.1"/>
</dbReference>
<protein>
    <submittedName>
        <fullName evidence="1">Uncharacterized protein</fullName>
    </submittedName>
</protein>
<reference evidence="1 2" key="2">
    <citation type="submission" date="2013-09" db="EMBL/GenBank/DDBJ databases">
        <title>Whole genome comparison of six Crocosphaera watsonii strains with differing phenotypes.</title>
        <authorList>
            <person name="Bench S.R."/>
            <person name="Heller P."/>
            <person name="Frank I."/>
            <person name="Arciniega M."/>
            <person name="Shilova I.N."/>
            <person name="Zehr J.P."/>
        </authorList>
    </citation>
    <scope>NUCLEOTIDE SEQUENCE [LARGE SCALE GENOMIC DNA]</scope>
    <source>
        <strain evidence="1 2">WH 0401</strain>
    </source>
</reference>
<accession>T2JEL9</accession>
<evidence type="ECO:0000313" key="2">
    <source>
        <dbReference type="Proteomes" id="UP000018198"/>
    </source>
</evidence>
<proteinExistence type="predicted"/>
<name>T2JEL9_CROWT</name>
<dbReference type="AlphaFoldDB" id="T2JEL9"/>
<dbReference type="SUPFAM" id="SSF46785">
    <property type="entry name" value="Winged helix' DNA-binding domain"/>
    <property type="match status" value="1"/>
</dbReference>
<dbReference type="EMBL" id="CAQM01000857">
    <property type="protein sequence ID" value="CCQ64298.1"/>
    <property type="molecule type" value="Genomic_DNA"/>
</dbReference>
<reference evidence="1 2" key="1">
    <citation type="submission" date="2013-01" db="EMBL/GenBank/DDBJ databases">
        <authorList>
            <person name="Bench S."/>
        </authorList>
    </citation>
    <scope>NUCLEOTIDE SEQUENCE [LARGE SCALE GENOMIC DNA]</scope>
    <source>
        <strain evidence="1 2">WH 0401</strain>
    </source>
</reference>
<dbReference type="InterPro" id="IPR036390">
    <property type="entry name" value="WH_DNA-bd_sf"/>
</dbReference>
<comment type="caution">
    <text evidence="1">The sequence shown here is derived from an EMBL/GenBank/DDBJ whole genome shotgun (WGS) entry which is preliminary data.</text>
</comment>
<evidence type="ECO:0000313" key="1">
    <source>
        <dbReference type="EMBL" id="CCQ64298.1"/>
    </source>
</evidence>
<gene>
    <name evidence="1" type="ORF">CWATWH0401_178</name>
</gene>
<sequence length="72" mass="8084">MTFIIIKATPGLNTNGKILGLLEKFPDGLTVKQLSNLLNRPISMIQTCLKLLVSCQKVTVKKTGVLRYYYLK</sequence>
<dbReference type="InterPro" id="IPR036388">
    <property type="entry name" value="WH-like_DNA-bd_sf"/>
</dbReference>
<dbReference type="Proteomes" id="UP000018198">
    <property type="component" value="Unassembled WGS sequence"/>
</dbReference>